<organism evidence="2 3">
    <name type="scientific">Priestia megaterium</name>
    <name type="common">Bacillus megaterium</name>
    <dbReference type="NCBI Taxonomy" id="1404"/>
    <lineage>
        <taxon>Bacteria</taxon>
        <taxon>Bacillati</taxon>
        <taxon>Bacillota</taxon>
        <taxon>Bacilli</taxon>
        <taxon>Bacillales</taxon>
        <taxon>Bacillaceae</taxon>
        <taxon>Priestia</taxon>
    </lineage>
</organism>
<reference evidence="2 3" key="2">
    <citation type="submission" date="2020-04" db="EMBL/GenBank/DDBJ databases">
        <authorList>
            <person name="Fomenkov A."/>
            <person name="Anton B.P."/>
            <person name="Roberts R.J."/>
        </authorList>
    </citation>
    <scope>NUCLEOTIDE SEQUENCE [LARGE SCALE GENOMIC DNA]</scope>
    <source>
        <strain evidence="2 3">S2</strain>
    </source>
</reference>
<sequence length="339" mass="39244">MIALELQLHIQAYQCMAILRRVSKNHPIRPTVERDLRSWLKGYYGEKECSYYLSLLPEDQYYIFHGLRLIDKKPFQIDLVVLSLRFQLMSEVKNLSKKLIFHKDSNHVTKEFNYEEEGISNPILQVKRQKIQFVNWLRNMQMLGLPIERLAVISKSSTKVETTPDNLQIFNDLIYAESLLDKIEKLECKHTKPAFSKRKLAQLVDLLLVHHHIPIPDILQKYKLSKNDIITGVICPKCQTGTMAFYSAKWHCPICGHSSKTSFFQSVDDYFLLLGPTITRKQFAEFLQIDSTSIAGHQLRSLNLPSSGSKRGTIYTLPKNQLLCPLDEKEINAYTIPTM</sequence>
<gene>
    <name evidence="2" type="ORF">HFZ78_02640</name>
</gene>
<evidence type="ECO:0000313" key="3">
    <source>
        <dbReference type="Proteomes" id="UP000501868"/>
    </source>
</evidence>
<protein>
    <submittedName>
        <fullName evidence="2">NERD domain-containing protein</fullName>
    </submittedName>
</protein>
<reference evidence="2 3" key="1">
    <citation type="submission" date="2020-04" db="EMBL/GenBank/DDBJ databases">
        <title>Genome-Wide Identification of 5-Methylcytosine Sites in Bacterial Genomes By High-Throughput Sequencing of MspJI Restriction Fragments.</title>
        <authorList>
            <person name="Wu V."/>
        </authorList>
    </citation>
    <scope>NUCLEOTIDE SEQUENCE [LARGE SCALE GENOMIC DNA]</scope>
    <source>
        <strain evidence="2 3">S2</strain>
    </source>
</reference>
<evidence type="ECO:0000259" key="1">
    <source>
        <dbReference type="PROSITE" id="PS50965"/>
    </source>
</evidence>
<proteinExistence type="predicted"/>
<dbReference type="PROSITE" id="PS50965">
    <property type="entry name" value="NERD"/>
    <property type="match status" value="1"/>
</dbReference>
<name>A0A6H1NWY2_PRIMG</name>
<dbReference type="InterPro" id="IPR011528">
    <property type="entry name" value="NERD"/>
</dbReference>
<dbReference type="EMBL" id="CP051128">
    <property type="protein sequence ID" value="QIZ05786.1"/>
    <property type="molecule type" value="Genomic_DNA"/>
</dbReference>
<dbReference type="AlphaFoldDB" id="A0A6H1NWY2"/>
<dbReference type="Proteomes" id="UP000501868">
    <property type="component" value="Chromosome"/>
</dbReference>
<accession>A0A6H1NWY2</accession>
<feature type="domain" description="NERD" evidence="1">
    <location>
        <begin position="41"/>
        <end position="156"/>
    </location>
</feature>
<dbReference type="Pfam" id="PF08378">
    <property type="entry name" value="NERD"/>
    <property type="match status" value="1"/>
</dbReference>
<evidence type="ECO:0000313" key="2">
    <source>
        <dbReference type="EMBL" id="QIZ05786.1"/>
    </source>
</evidence>